<keyword evidence="1" id="KW-0732">Signal</keyword>
<dbReference type="PROSITE" id="PS51318">
    <property type="entry name" value="TAT"/>
    <property type="match status" value="1"/>
</dbReference>
<sequence length="794" mass="89575">MTKSNKQERYKWSRRHVLTTLGLTGLAMAPGMPQAVGKSNNTTVVTCATLQELIDLELKRGMVVQTFGYYQAGDGGAAWYRIDAQEGKGEMQAGIVPLSNGLVALLLHNQAVNYKMFGAVGDGVHDDGVEIKRTHEYANKHNIPVINLHGEYWIKETNGITILTNVTWGHTIFHIDEHFNVKGIGKFVVQSRKEKHEIHLNNEQRKEFLEALRPGIRLLPQLAPYRNALINIRDNNDRIGFRAGAKYKGQSWAREELFYVEEHGCVVGDIAWEFKDYTSLMVYPCDDNYLVIDGGTFYLSGDSPGTVYNGYKSNGIVVNRSRTIIRNQWVGLEEGRHDVAITPRTGFYTFFMVYDVTLENVRLIPWEQNREGTDRDVPAGTYGISAGRMLNGTFRNVTAEGGPVHWGVFGTNLNKNFRIERCKLNRIDVHFHCWNLCITDSNIGYRGISVTGGGELLIKHTVCHNQSFVNFRRDFGSKWDGCIRINNCRFVPPLNVSSAVLNFHPLDADYRYPISLGRSIRVEDLVIDLGPESSSQRPCWLVIAPEMSKMSNGDHLFFPRELVFRNISVINSGHGVRLMKLHKPQHYRVDLPGGYNEVQLYTNAQIRFENIQLEVLNATACNTDAHLTVVPDYEQPYVHEYALYPSIHIVDCKGFLGILKGSVAEILFNRSSINGLECGDTEAMQGSLFFQNCVFQPVSDTETNKFYSLETSLGTSFTNCLVHAPVINGRRRCDLTDCYGFLAINEYVLYNHVNTRLGRDIINHLSAIGDTVHPDFIAKLKSHHELEPPGVTNS</sequence>
<gene>
    <name evidence="2" type="ORF">ACFOET_11925</name>
</gene>
<name>A0ABV7JMK0_9SPHI</name>
<feature type="signal peptide" evidence="1">
    <location>
        <begin position="1"/>
        <end position="29"/>
    </location>
</feature>
<proteinExistence type="predicted"/>
<dbReference type="Proteomes" id="UP001595526">
    <property type="component" value="Unassembled WGS sequence"/>
</dbReference>
<keyword evidence="3" id="KW-1185">Reference proteome</keyword>
<reference evidence="3" key="1">
    <citation type="journal article" date="2019" name="Int. J. Syst. Evol. Microbiol.">
        <title>The Global Catalogue of Microorganisms (GCM) 10K type strain sequencing project: providing services to taxonomists for standard genome sequencing and annotation.</title>
        <authorList>
            <consortium name="The Broad Institute Genomics Platform"/>
            <consortium name="The Broad Institute Genome Sequencing Center for Infectious Disease"/>
            <person name="Wu L."/>
            <person name="Ma J."/>
        </authorList>
    </citation>
    <scope>NUCLEOTIDE SEQUENCE [LARGE SCALE GENOMIC DNA]</scope>
    <source>
        <strain evidence="3">KCTC 52416</strain>
    </source>
</reference>
<dbReference type="RefSeq" id="WP_379022868.1">
    <property type="nucleotide sequence ID" value="NZ_JBHRTA010000037.1"/>
</dbReference>
<dbReference type="InterPro" id="IPR006311">
    <property type="entry name" value="TAT_signal"/>
</dbReference>
<dbReference type="EMBL" id="JBHRTA010000037">
    <property type="protein sequence ID" value="MFC3198322.1"/>
    <property type="molecule type" value="Genomic_DNA"/>
</dbReference>
<evidence type="ECO:0008006" key="4">
    <source>
        <dbReference type="Google" id="ProtNLM"/>
    </source>
</evidence>
<feature type="chain" id="PRO_5046477047" description="Right-handed parallel beta-helix repeat-containing protein" evidence="1">
    <location>
        <begin position="30"/>
        <end position="794"/>
    </location>
</feature>
<evidence type="ECO:0000313" key="2">
    <source>
        <dbReference type="EMBL" id="MFC3198322.1"/>
    </source>
</evidence>
<organism evidence="2 3">
    <name type="scientific">Parapedobacter deserti</name>
    <dbReference type="NCBI Taxonomy" id="1912957"/>
    <lineage>
        <taxon>Bacteria</taxon>
        <taxon>Pseudomonadati</taxon>
        <taxon>Bacteroidota</taxon>
        <taxon>Sphingobacteriia</taxon>
        <taxon>Sphingobacteriales</taxon>
        <taxon>Sphingobacteriaceae</taxon>
        <taxon>Parapedobacter</taxon>
    </lineage>
</organism>
<evidence type="ECO:0000256" key="1">
    <source>
        <dbReference type="SAM" id="SignalP"/>
    </source>
</evidence>
<comment type="caution">
    <text evidence="2">The sequence shown here is derived from an EMBL/GenBank/DDBJ whole genome shotgun (WGS) entry which is preliminary data.</text>
</comment>
<accession>A0ABV7JMK0</accession>
<evidence type="ECO:0000313" key="3">
    <source>
        <dbReference type="Proteomes" id="UP001595526"/>
    </source>
</evidence>
<protein>
    <recommendedName>
        <fullName evidence="4">Right-handed parallel beta-helix repeat-containing protein</fullName>
    </recommendedName>
</protein>